<dbReference type="GO" id="GO:0016747">
    <property type="term" value="F:acyltransferase activity, transferring groups other than amino-acyl groups"/>
    <property type="evidence" value="ECO:0007669"/>
    <property type="project" value="InterPro"/>
</dbReference>
<protein>
    <submittedName>
        <fullName evidence="4">Ribosomal protein S18 acetylase RimI</fullName>
    </submittedName>
</protein>
<dbReference type="InterPro" id="IPR016181">
    <property type="entry name" value="Acyl_CoA_acyltransferase"/>
</dbReference>
<evidence type="ECO:0000256" key="2">
    <source>
        <dbReference type="ARBA" id="ARBA00023315"/>
    </source>
</evidence>
<name>A0A1I0PEP8_9EURY</name>
<feature type="domain" description="N-acetyltransferase" evidence="3">
    <location>
        <begin position="19"/>
        <end position="195"/>
    </location>
</feature>
<keyword evidence="4" id="KW-0689">Ribosomal protein</keyword>
<proteinExistence type="predicted"/>
<dbReference type="PANTHER" id="PTHR43877">
    <property type="entry name" value="AMINOALKYLPHOSPHONATE N-ACETYLTRANSFERASE-RELATED-RELATED"/>
    <property type="match status" value="1"/>
</dbReference>
<dbReference type="PROSITE" id="PS51186">
    <property type="entry name" value="GNAT"/>
    <property type="match status" value="1"/>
</dbReference>
<organism evidence="4 5">
    <name type="scientific">Natrinema salifodinae</name>
    <dbReference type="NCBI Taxonomy" id="1202768"/>
    <lineage>
        <taxon>Archaea</taxon>
        <taxon>Methanobacteriati</taxon>
        <taxon>Methanobacteriota</taxon>
        <taxon>Stenosarchaea group</taxon>
        <taxon>Halobacteria</taxon>
        <taxon>Halobacteriales</taxon>
        <taxon>Natrialbaceae</taxon>
        <taxon>Natrinema</taxon>
    </lineage>
</organism>
<evidence type="ECO:0000313" key="4">
    <source>
        <dbReference type="EMBL" id="SEW12918.1"/>
    </source>
</evidence>
<dbReference type="AlphaFoldDB" id="A0A1I0PEP8"/>
<dbReference type="eggNOG" id="arCOG00844">
    <property type="taxonomic scope" value="Archaea"/>
</dbReference>
<keyword evidence="5" id="KW-1185">Reference proteome</keyword>
<keyword evidence="1" id="KW-0808">Transferase</keyword>
<reference evidence="5" key="1">
    <citation type="submission" date="2016-10" db="EMBL/GenBank/DDBJ databases">
        <authorList>
            <person name="Varghese N."/>
        </authorList>
    </citation>
    <scope>NUCLEOTIDE SEQUENCE [LARGE SCALE GENOMIC DNA]</scope>
    <source>
        <strain evidence="5">CGMCC 1.12284</strain>
    </source>
</reference>
<accession>A0A1I0PEP8</accession>
<keyword evidence="4" id="KW-0687">Ribonucleoprotein</keyword>
<dbReference type="EMBL" id="FOIS01000003">
    <property type="protein sequence ID" value="SEW12918.1"/>
    <property type="molecule type" value="Genomic_DNA"/>
</dbReference>
<dbReference type="Pfam" id="PF00583">
    <property type="entry name" value="Acetyltransf_1"/>
    <property type="match status" value="1"/>
</dbReference>
<evidence type="ECO:0000256" key="1">
    <source>
        <dbReference type="ARBA" id="ARBA00022679"/>
    </source>
</evidence>
<dbReference type="CDD" id="cd04301">
    <property type="entry name" value="NAT_SF"/>
    <property type="match status" value="1"/>
</dbReference>
<dbReference type="Proteomes" id="UP000183275">
    <property type="component" value="Unassembled WGS sequence"/>
</dbReference>
<sequence length="203" mass="22336">MAVPHRFLTGGVLPSTVTRDVRRATADDVWAVHEIARESWHDAYDEILGPETVDDVVDDWYAIGDLESSISEAEGRDDVAFLVAEGRDEPAGGGSRSETNANCRGFAHAVPWPEDTSVAFLARLYVHPASWNEGIGTALLERLEADLSGSFDRLRLAVLADNEIGISFYESTGFERVATRKNDLGDGLEEHVYERSLSRERSG</sequence>
<keyword evidence="2" id="KW-0012">Acyltransferase</keyword>
<dbReference type="InterPro" id="IPR000182">
    <property type="entry name" value="GNAT_dom"/>
</dbReference>
<dbReference type="GO" id="GO:0005840">
    <property type="term" value="C:ribosome"/>
    <property type="evidence" value="ECO:0007669"/>
    <property type="project" value="UniProtKB-KW"/>
</dbReference>
<dbReference type="InterPro" id="IPR050832">
    <property type="entry name" value="Bact_Acetyltransf"/>
</dbReference>
<dbReference type="Gene3D" id="3.40.630.30">
    <property type="match status" value="1"/>
</dbReference>
<evidence type="ECO:0000259" key="3">
    <source>
        <dbReference type="PROSITE" id="PS51186"/>
    </source>
</evidence>
<gene>
    <name evidence="4" type="ORF">SAMN05216285_2495</name>
</gene>
<dbReference type="SUPFAM" id="SSF55729">
    <property type="entry name" value="Acyl-CoA N-acyltransferases (Nat)"/>
    <property type="match status" value="1"/>
</dbReference>
<evidence type="ECO:0000313" key="5">
    <source>
        <dbReference type="Proteomes" id="UP000183275"/>
    </source>
</evidence>